<proteinExistence type="predicted"/>
<dbReference type="InterPro" id="IPR036291">
    <property type="entry name" value="NAD(P)-bd_dom_sf"/>
</dbReference>
<dbReference type="Gene3D" id="3.40.50.720">
    <property type="entry name" value="NAD(P)-binding Rossmann-like Domain"/>
    <property type="match status" value="1"/>
</dbReference>
<feature type="domain" description="PRISE-like Rossmann-fold" evidence="1">
    <location>
        <begin position="72"/>
        <end position="360"/>
    </location>
</feature>
<evidence type="ECO:0000313" key="3">
    <source>
        <dbReference type="Proteomes" id="UP000059574"/>
    </source>
</evidence>
<reference evidence="2 3" key="2">
    <citation type="journal article" date="2016" name="J. Biotechnol.">
        <title>Complete genome sequence of Arthrobacter alpinus ERGS4:06, a yellow pigmented bacterium tolerant to cold and radiations isolated from Sikkim Himalaya.</title>
        <authorList>
            <person name="Kumar R."/>
            <person name="Singh D."/>
            <person name="Swarnkar M.K."/>
            <person name="Singh A.K."/>
            <person name="Kumar S."/>
        </authorList>
    </citation>
    <scope>NUCLEOTIDE SEQUENCE [LARGE SCALE GENOMIC DNA]</scope>
    <source>
        <strain evidence="2 3">ERGS4:06</strain>
    </source>
</reference>
<gene>
    <name evidence="2" type="ORF">AS189_18660</name>
</gene>
<dbReference type="RefSeq" id="WP_062292419.1">
    <property type="nucleotide sequence ID" value="NZ_CP013200.1"/>
</dbReference>
<reference evidence="3" key="1">
    <citation type="submission" date="2015-11" db="EMBL/GenBank/DDBJ databases">
        <authorList>
            <person name="Kumar R."/>
            <person name="Singh D."/>
            <person name="Swarnkar M.K."/>
            <person name="Singh A.K."/>
            <person name="Kumar S."/>
        </authorList>
    </citation>
    <scope>NUCLEOTIDE SEQUENCE [LARGE SCALE GENOMIC DNA]</scope>
    <source>
        <strain evidence="3">ERGS4:06</strain>
    </source>
</reference>
<dbReference type="AlphaFoldDB" id="A0A0S2M3D2"/>
<dbReference type="EMBL" id="CP013200">
    <property type="protein sequence ID" value="ALO68148.1"/>
    <property type="molecule type" value="Genomic_DNA"/>
</dbReference>
<sequence>MNAPIGPQGAALVVGGTGISGSALTRELVAQGWRTISLSRREVSPQDGIESVRADLTDPQSVQAALAGLNPTHVYFTAWSRMPTEAENISVNAGMVRNVLDAVGPSGTLEHVALVTGLKHYLGPFEAYGTGATRDTPFHEDEPRLDAPNFYYAQEDELWRAADLYDFGWSVHRSHTMIGHAIGNAMNLGQTLAAQAALSRAEGTPFIFPGNEVQWNGVTDVTDSGLLARQMVWAATTPGLPSQAYNTANGDVFRWRWMWPRIAELLGVEAEGFSERPRPLEEQMAGKADAWRQLVEREGLAEPDLSRVASWWHTDSDLNRPVECFTDMSRSRNAGFTGHADTLASFAALFDTLRAERVIPA</sequence>
<evidence type="ECO:0000313" key="2">
    <source>
        <dbReference type="EMBL" id="ALO68148.1"/>
    </source>
</evidence>
<protein>
    <submittedName>
        <fullName evidence="2">NAD-dependent dehydratase</fullName>
    </submittedName>
</protein>
<name>A0A0S2M3D2_9MICC</name>
<dbReference type="InterPro" id="IPR055222">
    <property type="entry name" value="PRISE-like_Rossmann-fold"/>
</dbReference>
<accession>A0A0S2M3D2</accession>
<dbReference type="Pfam" id="PF22917">
    <property type="entry name" value="PRISE"/>
    <property type="match status" value="1"/>
</dbReference>
<dbReference type="Proteomes" id="UP000059574">
    <property type="component" value="Chromosome"/>
</dbReference>
<organism evidence="2 3">
    <name type="scientific">Arthrobacter alpinus</name>
    <dbReference type="NCBI Taxonomy" id="656366"/>
    <lineage>
        <taxon>Bacteria</taxon>
        <taxon>Bacillati</taxon>
        <taxon>Actinomycetota</taxon>
        <taxon>Actinomycetes</taxon>
        <taxon>Micrococcales</taxon>
        <taxon>Micrococcaceae</taxon>
        <taxon>Arthrobacter</taxon>
    </lineage>
</organism>
<dbReference type="PANTHER" id="PTHR32487:SF0">
    <property type="entry name" value="3-OXO-DELTA(4,5)-STEROID 5-BETA-REDUCTASE"/>
    <property type="match status" value="1"/>
</dbReference>
<dbReference type="CDD" id="cd08948">
    <property type="entry name" value="5beta-POR_like_SDR_a"/>
    <property type="match status" value="1"/>
</dbReference>
<dbReference type="PANTHER" id="PTHR32487">
    <property type="entry name" value="3-OXO-DELTA(4,5)-STEROID 5-BETA-REDUCTASE"/>
    <property type="match status" value="1"/>
</dbReference>
<dbReference type="SUPFAM" id="SSF51735">
    <property type="entry name" value="NAD(P)-binding Rossmann-fold domains"/>
    <property type="match status" value="1"/>
</dbReference>
<evidence type="ECO:0000259" key="1">
    <source>
        <dbReference type="Pfam" id="PF22917"/>
    </source>
</evidence>
<dbReference type="OrthoDB" id="4392084at2"/>